<evidence type="ECO:0000313" key="16">
    <source>
        <dbReference type="EMBL" id="KAF1979364.1"/>
    </source>
</evidence>
<dbReference type="Proteomes" id="UP000800036">
    <property type="component" value="Unassembled WGS sequence"/>
</dbReference>
<keyword evidence="13 15" id="KW-0066">ATP synthesis</keyword>
<evidence type="ECO:0000256" key="3">
    <source>
        <dbReference type="ARBA" id="ARBA00011291"/>
    </source>
</evidence>
<evidence type="ECO:0000256" key="1">
    <source>
        <dbReference type="ARBA" id="ARBA00004304"/>
    </source>
</evidence>
<keyword evidence="7 15" id="KW-0812">Transmembrane</keyword>
<keyword evidence="10 15" id="KW-0406">Ion transport</keyword>
<keyword evidence="5 15" id="KW-0813">Transport</keyword>
<keyword evidence="6 15" id="KW-0138">CF(0)</keyword>
<sequence>MNSTRFLRPFARVAFRAPTMVRPSTMARPALATSQSKKTEVAPQQMTILKSAMPQLIPFFFVNETTVAFVLLPTLIYIMSKYILPQRVRLFAARLFISKL</sequence>
<evidence type="ECO:0000256" key="8">
    <source>
        <dbReference type="ARBA" id="ARBA00022781"/>
    </source>
</evidence>
<dbReference type="PANTHER" id="PTHR36101:SF1">
    <property type="entry name" value="ATP SYNTHASE PROTEIN 8"/>
    <property type="match status" value="1"/>
</dbReference>
<keyword evidence="17" id="KW-1185">Reference proteome</keyword>
<organism evidence="16 17">
    <name type="scientific">Bimuria novae-zelandiae CBS 107.79</name>
    <dbReference type="NCBI Taxonomy" id="1447943"/>
    <lineage>
        <taxon>Eukaryota</taxon>
        <taxon>Fungi</taxon>
        <taxon>Dikarya</taxon>
        <taxon>Ascomycota</taxon>
        <taxon>Pezizomycotina</taxon>
        <taxon>Dothideomycetes</taxon>
        <taxon>Pleosporomycetidae</taxon>
        <taxon>Pleosporales</taxon>
        <taxon>Massarineae</taxon>
        <taxon>Didymosphaeriaceae</taxon>
        <taxon>Bimuria</taxon>
    </lineage>
</organism>
<evidence type="ECO:0000256" key="7">
    <source>
        <dbReference type="ARBA" id="ARBA00022692"/>
    </source>
</evidence>
<keyword evidence="9 15" id="KW-1133">Transmembrane helix</keyword>
<keyword evidence="11 15" id="KW-0496">Mitochondrion</keyword>
<evidence type="ECO:0000256" key="10">
    <source>
        <dbReference type="ARBA" id="ARBA00023065"/>
    </source>
</evidence>
<proteinExistence type="inferred from homology"/>
<gene>
    <name evidence="16" type="ORF">BU23DRAFT_549368</name>
</gene>
<dbReference type="PANTHER" id="PTHR36101">
    <property type="entry name" value="ATP SYNTHASE PROTEIN 8"/>
    <property type="match status" value="1"/>
</dbReference>
<evidence type="ECO:0000256" key="9">
    <source>
        <dbReference type="ARBA" id="ARBA00022989"/>
    </source>
</evidence>
<evidence type="ECO:0000256" key="14">
    <source>
        <dbReference type="ARBA" id="ARBA00024864"/>
    </source>
</evidence>
<dbReference type="Pfam" id="PF05933">
    <property type="entry name" value="Fun_ATP-synt_8"/>
    <property type="match status" value="1"/>
</dbReference>
<dbReference type="InterPro" id="IPR009230">
    <property type="entry name" value="ATP_synth_su8_fun"/>
</dbReference>
<comment type="subunit">
    <text evidence="3 15">F-type ATPases have 2 components, CF(1) - the catalytic core - and CF(0) - the membrane proton channel.</text>
</comment>
<evidence type="ECO:0000256" key="12">
    <source>
        <dbReference type="ARBA" id="ARBA00023136"/>
    </source>
</evidence>
<keyword evidence="12 15" id="KW-0472">Membrane</keyword>
<dbReference type="OrthoDB" id="3916939at2759"/>
<dbReference type="GO" id="GO:0005743">
    <property type="term" value="C:mitochondrial inner membrane"/>
    <property type="evidence" value="ECO:0007669"/>
    <property type="project" value="UniProtKB-SubCell"/>
</dbReference>
<evidence type="ECO:0000256" key="6">
    <source>
        <dbReference type="ARBA" id="ARBA00022547"/>
    </source>
</evidence>
<evidence type="ECO:0000256" key="13">
    <source>
        <dbReference type="ARBA" id="ARBA00023310"/>
    </source>
</evidence>
<name>A0A6A5VPT3_9PLEO</name>
<evidence type="ECO:0000256" key="2">
    <source>
        <dbReference type="ARBA" id="ARBA00008892"/>
    </source>
</evidence>
<evidence type="ECO:0000256" key="11">
    <source>
        <dbReference type="ARBA" id="ARBA00023128"/>
    </source>
</evidence>
<evidence type="ECO:0000313" key="17">
    <source>
        <dbReference type="Proteomes" id="UP000800036"/>
    </source>
</evidence>
<dbReference type="EMBL" id="ML976658">
    <property type="protein sequence ID" value="KAF1979364.1"/>
    <property type="molecule type" value="Genomic_DNA"/>
</dbReference>
<dbReference type="AlphaFoldDB" id="A0A6A5VPT3"/>
<accession>A0A6A5VPT3</accession>
<keyword evidence="8 15" id="KW-0375">Hydrogen ion transport</keyword>
<dbReference type="GO" id="GO:0045259">
    <property type="term" value="C:proton-transporting ATP synthase complex"/>
    <property type="evidence" value="ECO:0007669"/>
    <property type="project" value="UniProtKB-KW"/>
</dbReference>
<comment type="function">
    <text evidence="14 15">Mitochondrial membrane ATP synthase (F(1)F(0) ATP synthase or Complex V) produces ATP from ADP in the presence of a proton gradient across the membrane which is generated by electron transport complexes of the respiratory chain. F-type ATPases consist of two structural domains, F(1) - containing the extramembraneous catalytic core and F(0) - containing the membrane proton channel, linked together by a central stalk and a peripheral stalk. During catalysis, ATP synthesis in the catalytic domain of F(1) is coupled via a rotary mechanism of the central stalk subunits to proton translocation. Part of the complex F(0) domain. Minor subunit located with subunit a in the membrane.</text>
</comment>
<reference evidence="16" key="1">
    <citation type="journal article" date="2020" name="Stud. Mycol.">
        <title>101 Dothideomycetes genomes: a test case for predicting lifestyles and emergence of pathogens.</title>
        <authorList>
            <person name="Haridas S."/>
            <person name="Albert R."/>
            <person name="Binder M."/>
            <person name="Bloem J."/>
            <person name="Labutti K."/>
            <person name="Salamov A."/>
            <person name="Andreopoulos B."/>
            <person name="Baker S."/>
            <person name="Barry K."/>
            <person name="Bills G."/>
            <person name="Bluhm B."/>
            <person name="Cannon C."/>
            <person name="Castanera R."/>
            <person name="Culley D."/>
            <person name="Daum C."/>
            <person name="Ezra D."/>
            <person name="Gonzalez J."/>
            <person name="Henrissat B."/>
            <person name="Kuo A."/>
            <person name="Liang C."/>
            <person name="Lipzen A."/>
            <person name="Lutzoni F."/>
            <person name="Magnuson J."/>
            <person name="Mondo S."/>
            <person name="Nolan M."/>
            <person name="Ohm R."/>
            <person name="Pangilinan J."/>
            <person name="Park H.-J."/>
            <person name="Ramirez L."/>
            <person name="Alfaro M."/>
            <person name="Sun H."/>
            <person name="Tritt A."/>
            <person name="Yoshinaga Y."/>
            <person name="Zwiers L.-H."/>
            <person name="Turgeon B."/>
            <person name="Goodwin S."/>
            <person name="Spatafora J."/>
            <person name="Crous P."/>
            <person name="Grigoriev I."/>
        </authorList>
    </citation>
    <scope>NUCLEOTIDE SEQUENCE</scope>
    <source>
        <strain evidence="16">CBS 107.79</strain>
    </source>
</reference>
<evidence type="ECO:0000256" key="4">
    <source>
        <dbReference type="ARBA" id="ARBA00019651"/>
    </source>
</evidence>
<comment type="subcellular location">
    <subcellularLocation>
        <location evidence="15">Mitochondrion inner membrane</location>
        <topology evidence="15">Single-pass membrane protein</topology>
    </subcellularLocation>
    <subcellularLocation>
        <location evidence="1">Mitochondrion membrane</location>
        <topology evidence="1">Single-pass membrane protein</topology>
    </subcellularLocation>
</comment>
<evidence type="ECO:0000256" key="15">
    <source>
        <dbReference type="RuleBase" id="RU368038"/>
    </source>
</evidence>
<evidence type="ECO:0000256" key="5">
    <source>
        <dbReference type="ARBA" id="ARBA00022448"/>
    </source>
</evidence>
<feature type="transmembrane region" description="Helical" evidence="15">
    <location>
        <begin position="56"/>
        <end position="79"/>
    </location>
</feature>
<comment type="similarity">
    <text evidence="2 15">Belongs to the ATPase protein 8 family.</text>
</comment>
<dbReference type="GO" id="GO:0046933">
    <property type="term" value="F:proton-transporting ATP synthase activity, rotational mechanism"/>
    <property type="evidence" value="ECO:0007669"/>
    <property type="project" value="TreeGrafter"/>
</dbReference>
<protein>
    <recommendedName>
        <fullName evidence="4 15">ATP synthase protein 8</fullName>
    </recommendedName>
</protein>